<name>A0A371HMB3_MUCPR</name>
<reference evidence="1" key="1">
    <citation type="submission" date="2018-05" db="EMBL/GenBank/DDBJ databases">
        <title>Draft genome of Mucuna pruriens seed.</title>
        <authorList>
            <person name="Nnadi N.E."/>
            <person name="Vos R."/>
            <person name="Hasami M.H."/>
            <person name="Devisetty U.K."/>
            <person name="Aguiy J.C."/>
        </authorList>
    </citation>
    <scope>NUCLEOTIDE SEQUENCE [LARGE SCALE GENOMIC DNA]</scope>
    <source>
        <strain evidence="1">JCA_2017</strain>
    </source>
</reference>
<organism evidence="1 2">
    <name type="scientific">Mucuna pruriens</name>
    <name type="common">Velvet bean</name>
    <name type="synonym">Dolichos pruriens</name>
    <dbReference type="NCBI Taxonomy" id="157652"/>
    <lineage>
        <taxon>Eukaryota</taxon>
        <taxon>Viridiplantae</taxon>
        <taxon>Streptophyta</taxon>
        <taxon>Embryophyta</taxon>
        <taxon>Tracheophyta</taxon>
        <taxon>Spermatophyta</taxon>
        <taxon>Magnoliopsida</taxon>
        <taxon>eudicotyledons</taxon>
        <taxon>Gunneridae</taxon>
        <taxon>Pentapetalae</taxon>
        <taxon>rosids</taxon>
        <taxon>fabids</taxon>
        <taxon>Fabales</taxon>
        <taxon>Fabaceae</taxon>
        <taxon>Papilionoideae</taxon>
        <taxon>50 kb inversion clade</taxon>
        <taxon>NPAAA clade</taxon>
        <taxon>indigoferoid/millettioid clade</taxon>
        <taxon>Phaseoleae</taxon>
        <taxon>Mucuna</taxon>
    </lineage>
</organism>
<dbReference type="PANTHER" id="PTHR24559">
    <property type="entry name" value="TRANSPOSON TY3-I GAG-POL POLYPROTEIN"/>
    <property type="match status" value="1"/>
</dbReference>
<dbReference type="AlphaFoldDB" id="A0A371HMB3"/>
<evidence type="ECO:0000313" key="1">
    <source>
        <dbReference type="EMBL" id="RDY03928.1"/>
    </source>
</evidence>
<gene>
    <name evidence="1" type="primary">pol</name>
    <name evidence="1" type="ORF">CR513_12422</name>
</gene>
<keyword evidence="2" id="KW-1185">Reference proteome</keyword>
<accession>A0A371HMB3</accession>
<protein>
    <submittedName>
        <fullName evidence="1">Retrovirus-related Pol polyprotein from transposon 17.6</fullName>
    </submittedName>
</protein>
<dbReference type="EMBL" id="QJKJ01002176">
    <property type="protein sequence ID" value="RDY03928.1"/>
    <property type="molecule type" value="Genomic_DNA"/>
</dbReference>
<dbReference type="SUPFAM" id="SSF56672">
    <property type="entry name" value="DNA/RNA polymerases"/>
    <property type="match status" value="1"/>
</dbReference>
<feature type="non-terminal residue" evidence="1">
    <location>
        <position position="1"/>
    </location>
</feature>
<evidence type="ECO:0000313" key="2">
    <source>
        <dbReference type="Proteomes" id="UP000257109"/>
    </source>
</evidence>
<sequence>MENDQKELIAIRKIIRWQMYIDYRKLNEATWKDHFPLLFIDQILEKLVGHEYYYCLVGTSPKTRKKLLSPAHLGHFHIEGCLFGLFNALATFQRCMIALFSDLLEECMEIFMDDLSVFGPSFEKFLSNLNTRKDVRTPT</sequence>
<comment type="caution">
    <text evidence="1">The sequence shown here is derived from an EMBL/GenBank/DDBJ whole genome shotgun (WGS) entry which is preliminary data.</text>
</comment>
<dbReference type="PANTHER" id="PTHR24559:SF444">
    <property type="entry name" value="REVERSE TRANSCRIPTASE DOMAIN-CONTAINING PROTEIN"/>
    <property type="match status" value="1"/>
</dbReference>
<dbReference type="InterPro" id="IPR043128">
    <property type="entry name" value="Rev_trsase/Diguanyl_cyclase"/>
</dbReference>
<dbReference type="Gene3D" id="3.30.70.270">
    <property type="match status" value="1"/>
</dbReference>
<dbReference type="InterPro" id="IPR043502">
    <property type="entry name" value="DNA/RNA_pol_sf"/>
</dbReference>
<dbReference type="Proteomes" id="UP000257109">
    <property type="component" value="Unassembled WGS sequence"/>
</dbReference>
<proteinExistence type="predicted"/>
<dbReference type="OrthoDB" id="1689949at2759"/>
<dbReference type="InterPro" id="IPR053134">
    <property type="entry name" value="RNA-dir_DNA_polymerase"/>
</dbReference>